<feature type="transmembrane region" description="Helical" evidence="2">
    <location>
        <begin position="12"/>
        <end position="30"/>
    </location>
</feature>
<name>A0A1B3B038_9CAUD</name>
<reference evidence="4" key="1">
    <citation type="submission" date="2016-07" db="EMBL/GenBank/DDBJ databases">
        <authorList>
            <person name="Florea S."/>
            <person name="Webb J.S."/>
            <person name="Jaromczyk J."/>
            <person name="Schardl C.L."/>
        </authorList>
    </citation>
    <scope>NUCLEOTIDE SEQUENCE [LARGE SCALE GENOMIC DNA]</scope>
</reference>
<dbReference type="RefSeq" id="YP_009281126.1">
    <property type="nucleotide sequence ID" value="NC_031028.1"/>
</dbReference>
<evidence type="ECO:0000313" key="4">
    <source>
        <dbReference type="Proteomes" id="UP000203019"/>
    </source>
</evidence>
<dbReference type="GeneID" id="29063307"/>
<dbReference type="OrthoDB" id="23038at10239"/>
<keyword evidence="2" id="KW-0812">Transmembrane</keyword>
<sequence length="137" mass="16030">MPNLPDNTPGWVVLALFVAFGLKYLFQFLAEASESAAKVFGPLGRRWRQRAQERASERAQESPRLLETVREEREAYARRYRNSERANQEFLDWYTKCDQPFHRRATLQAAESGCELPPWVPLSQWPPPEPQPEENNR</sequence>
<keyword evidence="2" id="KW-0472">Membrane</keyword>
<gene>
    <name evidence="3" type="primary">23</name>
    <name evidence="3" type="ORF">SEA_GHOBES_23</name>
</gene>
<dbReference type="EMBL" id="KX557278">
    <property type="protein sequence ID" value="AOE44375.1"/>
    <property type="molecule type" value="Genomic_DNA"/>
</dbReference>
<dbReference type="Proteomes" id="UP000203019">
    <property type="component" value="Segment"/>
</dbReference>
<feature type="region of interest" description="Disordered" evidence="1">
    <location>
        <begin position="118"/>
        <end position="137"/>
    </location>
</feature>
<dbReference type="KEGG" id="vg:29063307"/>
<evidence type="ECO:0000313" key="3">
    <source>
        <dbReference type="EMBL" id="AOE44375.1"/>
    </source>
</evidence>
<organism evidence="3 4">
    <name type="scientific">Gordonia phage Ghobes</name>
    <dbReference type="NCBI Taxonomy" id="1887647"/>
    <lineage>
        <taxon>Viruses</taxon>
        <taxon>Duplodnaviria</taxon>
        <taxon>Heunggongvirae</taxon>
        <taxon>Uroviricota</taxon>
        <taxon>Caudoviricetes</taxon>
        <taxon>Ghobesvirus</taxon>
        <taxon>Ghobesvirus ghobes</taxon>
    </lineage>
</organism>
<evidence type="ECO:0000256" key="2">
    <source>
        <dbReference type="SAM" id="Phobius"/>
    </source>
</evidence>
<keyword evidence="2" id="KW-1133">Transmembrane helix</keyword>
<accession>A0A1B3B038</accession>
<protein>
    <submittedName>
        <fullName evidence="3">Uncharacterized protein</fullName>
    </submittedName>
</protein>
<evidence type="ECO:0000256" key="1">
    <source>
        <dbReference type="SAM" id="MobiDB-lite"/>
    </source>
</evidence>
<keyword evidence="4" id="KW-1185">Reference proteome</keyword>
<feature type="compositionally biased region" description="Pro residues" evidence="1">
    <location>
        <begin position="118"/>
        <end position="130"/>
    </location>
</feature>
<proteinExistence type="predicted"/>